<dbReference type="Proteomes" id="UP000318571">
    <property type="component" value="Chromosome 7"/>
</dbReference>
<keyword evidence="3 10" id="KW-1015">Disulfide bond</keyword>
<evidence type="ECO:0000256" key="13">
    <source>
        <dbReference type="RuleBase" id="RU361144"/>
    </source>
</evidence>
<dbReference type="GO" id="GO:0046872">
    <property type="term" value="F:metal ion binding"/>
    <property type="evidence" value="ECO:0007669"/>
    <property type="project" value="UniProtKB-KW"/>
</dbReference>
<keyword evidence="16" id="KW-1185">Reference proteome</keyword>
<feature type="disulfide bond" evidence="10">
    <location>
        <begin position="527"/>
        <end position="539"/>
    </location>
</feature>
<dbReference type="OMA" id="KWNERWW"/>
<evidence type="ECO:0000256" key="6">
    <source>
        <dbReference type="PIRSR" id="PIRSR601548-10"/>
    </source>
</evidence>
<evidence type="ECO:0000256" key="8">
    <source>
        <dbReference type="PIRSR" id="PIRSR601548-2"/>
    </source>
</evidence>
<evidence type="ECO:0000256" key="2">
    <source>
        <dbReference type="ARBA" id="ARBA00022729"/>
    </source>
</evidence>
<feature type="binding site" evidence="11">
    <location>
        <position position="400"/>
    </location>
    <ligand>
        <name>Zn(2+)</name>
        <dbReference type="ChEBI" id="CHEBI:29105"/>
        <label>2</label>
        <note>catalytic</note>
    </ligand>
</feature>
<evidence type="ECO:0000313" key="16">
    <source>
        <dbReference type="Proteomes" id="UP000318571"/>
    </source>
</evidence>
<evidence type="ECO:0000256" key="10">
    <source>
        <dbReference type="PIRSR" id="PIRSR601548-4"/>
    </source>
</evidence>
<feature type="active site" description="Proton donor 2" evidence="7">
    <location>
        <position position="502"/>
    </location>
</feature>
<dbReference type="GO" id="GO:0008241">
    <property type="term" value="F:peptidyl-dipeptidase activity"/>
    <property type="evidence" value="ECO:0007669"/>
    <property type="project" value="InterPro"/>
</dbReference>
<evidence type="ECO:0000256" key="4">
    <source>
        <dbReference type="ARBA" id="ARBA00023180"/>
    </source>
</evidence>
<feature type="binding site" evidence="8">
    <location>
        <position position="511"/>
    </location>
    <ligand>
        <name>chloride</name>
        <dbReference type="ChEBI" id="CHEBI:17996"/>
        <label>1</label>
    </ligand>
</feature>
<feature type="chain" id="PRO_5021921514" description="Angiotensin-converting enzyme" evidence="14">
    <location>
        <begin position="21"/>
        <end position="605"/>
    </location>
</feature>
<evidence type="ECO:0000256" key="5">
    <source>
        <dbReference type="PIRSR" id="PIRSR601548-1"/>
    </source>
</evidence>
<evidence type="ECO:0000256" key="12">
    <source>
        <dbReference type="PROSITE-ProRule" id="PRU01355"/>
    </source>
</evidence>
<dbReference type="PANTHER" id="PTHR10514:SF24">
    <property type="entry name" value="ANGIOTENSIN-CONVERTING ENZYME 2"/>
    <property type="match status" value="1"/>
</dbReference>
<comment type="caution">
    <text evidence="15">The sequence shown here is derived from an EMBL/GenBank/DDBJ whole genome shotgun (WGS) entry which is preliminary data.</text>
</comment>
<dbReference type="GO" id="GO:0005615">
    <property type="term" value="C:extracellular space"/>
    <property type="evidence" value="ECO:0007669"/>
    <property type="project" value="TreeGrafter"/>
</dbReference>
<dbReference type="PRINTS" id="PR00791">
    <property type="entry name" value="PEPDIPTASEA"/>
</dbReference>
<evidence type="ECO:0000256" key="9">
    <source>
        <dbReference type="PIRSR" id="PIRSR601548-3"/>
    </source>
</evidence>
<dbReference type="GO" id="GO:0008237">
    <property type="term" value="F:metallopeptidase activity"/>
    <property type="evidence" value="ECO:0007669"/>
    <property type="project" value="UniProtKB-KW"/>
</dbReference>
<feature type="binding site" evidence="9">
    <location>
        <position position="400"/>
    </location>
    <ligand>
        <name>Zn(2+)</name>
        <dbReference type="ChEBI" id="CHEBI:29105"/>
        <label>1</label>
        <note>catalytic</note>
    </ligand>
</feature>
<feature type="binding site" evidence="8">
    <location>
        <position position="212"/>
    </location>
    <ligand>
        <name>chloride</name>
        <dbReference type="ChEBI" id="CHEBI:17996"/>
        <label>1</label>
    </ligand>
</feature>
<feature type="glycosylation site" description="N-linked (GlcNAc...) asparagine" evidence="6">
    <location>
        <position position="55"/>
    </location>
</feature>
<name>A0A553P439_TIGCA</name>
<gene>
    <name evidence="15" type="ORF">TCAL_11415</name>
</gene>
<feature type="binding site" evidence="11">
    <location>
        <position position="376"/>
    </location>
    <ligand>
        <name>Zn(2+)</name>
        <dbReference type="ChEBI" id="CHEBI:29105"/>
        <label>2</label>
        <note>catalytic</note>
    </ligand>
</feature>
<keyword evidence="13" id="KW-0378">Hydrolase</keyword>
<keyword evidence="2 14" id="KW-0732">Signal</keyword>
<dbReference type="PROSITE" id="PS52011">
    <property type="entry name" value="PEPTIDASE_M2"/>
    <property type="match status" value="1"/>
</dbReference>
<dbReference type="SUPFAM" id="SSF55486">
    <property type="entry name" value="Metalloproteases ('zincins'), catalytic domain"/>
    <property type="match status" value="1"/>
</dbReference>
<dbReference type="GO" id="GO:0005886">
    <property type="term" value="C:plasma membrane"/>
    <property type="evidence" value="ECO:0007669"/>
    <property type="project" value="TreeGrafter"/>
</dbReference>
<dbReference type="EMBL" id="VCGU01000008">
    <property type="protein sequence ID" value="TRY72465.1"/>
    <property type="molecule type" value="Genomic_DNA"/>
</dbReference>
<feature type="disulfide bond" evidence="10">
    <location>
        <begin position="131"/>
        <end position="146"/>
    </location>
</feature>
<sequence>MDTKIVFLLLLGVLCRQCRSESAQGEIGQFLEHYSKKGSELATRLSVASWNYAVNISDSNLNKTHVVKTQLREFEEHILEQGSKFDLKSLSEDEQRQFKFIISKPLPQEEQLELSEIISEMSEIYNTEEVCFNKTESGDADSKSKCHTLSPGLSNIMKESLDFQERKQAWQGWRVQAGRKMKPLYERYVELKNQKARLNNFTDQGDLWRSNYETETFESDVMGMYEELRPLYQELHAYVRRNLHSIYGEDVPPNGTIPANVLGDMWGRFWNNLYPLMIPYPNKPNLQPSKERMASQNMTVETMFKTTEKFYTDMGFEPLFDSFWNHSMFKKPEDGRVVQCHPTAWDFGNKQDFRIKMCATDYSFHDFLTIHHEMGHTIYQMQYRHLPYQFQRGANNGFHEAIGELMAMNAATPSYLYKLGLIDELVDDEESDINFLLSQSLITISTLPFHLVNDVWRWRVFSGEFPQDQWNNEFWKLKREMVGVHPPVPRTPKDLDPPTLFHINQDYTMMRYFTRTILQFQFAEELCREAGHEGPLHRCSFAGSKAAGAKLGEMLSLGGSVPWQEALDKFAGIREMSVKPIVKFFQPLYEWLKKKNIENGDIVGW</sequence>
<feature type="glycosylation site" description="N-linked (GlcNAc...) asparagine; partial" evidence="6">
    <location>
        <position position="325"/>
    </location>
</feature>
<dbReference type="Gene3D" id="1.10.1370.30">
    <property type="match status" value="1"/>
</dbReference>
<organism evidence="15 16">
    <name type="scientific">Tigriopus californicus</name>
    <name type="common">Marine copepod</name>
    <dbReference type="NCBI Taxonomy" id="6832"/>
    <lineage>
        <taxon>Eukaryota</taxon>
        <taxon>Metazoa</taxon>
        <taxon>Ecdysozoa</taxon>
        <taxon>Arthropoda</taxon>
        <taxon>Crustacea</taxon>
        <taxon>Multicrustacea</taxon>
        <taxon>Hexanauplia</taxon>
        <taxon>Copepoda</taxon>
        <taxon>Harpacticoida</taxon>
        <taxon>Harpacticidae</taxon>
        <taxon>Tigriopus</taxon>
    </lineage>
</organism>
<dbReference type="PANTHER" id="PTHR10514">
    <property type="entry name" value="ANGIOTENSIN-CONVERTING ENZYME"/>
    <property type="match status" value="1"/>
</dbReference>
<evidence type="ECO:0000256" key="7">
    <source>
        <dbReference type="PIRSR" id="PIRSR601548-11"/>
    </source>
</evidence>
<evidence type="ECO:0000313" key="15">
    <source>
        <dbReference type="EMBL" id="TRY72465.1"/>
    </source>
</evidence>
<dbReference type="CDD" id="cd06461">
    <property type="entry name" value="M2_ACE"/>
    <property type="match status" value="1"/>
</dbReference>
<keyword evidence="13" id="KW-0482">Metalloprotease</keyword>
<dbReference type="AlphaFoldDB" id="A0A553P439"/>
<keyword evidence="13" id="KW-0645">Protease</keyword>
<keyword evidence="9 13" id="KW-0479">Metal-binding</keyword>
<reference evidence="15 16" key="1">
    <citation type="journal article" date="2018" name="Nat. Ecol. Evol.">
        <title>Genomic signatures of mitonuclear coevolution across populations of Tigriopus californicus.</title>
        <authorList>
            <person name="Barreto F.S."/>
            <person name="Watson E.T."/>
            <person name="Lima T.G."/>
            <person name="Willett C.S."/>
            <person name="Edmands S."/>
            <person name="Li W."/>
            <person name="Burton R.S."/>
        </authorList>
    </citation>
    <scope>NUCLEOTIDE SEQUENCE [LARGE SCALE GENOMIC DNA]</scope>
    <source>
        <strain evidence="15 16">San Diego</strain>
    </source>
</reference>
<keyword evidence="4 6" id="KW-0325">Glycoprotein</keyword>
<comment type="caution">
    <text evidence="12">Lacks conserved residue(s) required for the propagation of feature annotation.</text>
</comment>
<proteinExistence type="inferred from homology"/>
<dbReference type="InterPro" id="IPR001548">
    <property type="entry name" value="Peptidase_M2"/>
</dbReference>
<evidence type="ECO:0000256" key="3">
    <source>
        <dbReference type="ARBA" id="ARBA00023157"/>
    </source>
</evidence>
<feature type="active site" description="Proton acceptor 2" evidence="7">
    <location>
        <position position="373"/>
    </location>
</feature>
<evidence type="ECO:0000256" key="1">
    <source>
        <dbReference type="ARBA" id="ARBA00008139"/>
    </source>
</evidence>
<feature type="binding site" evidence="11">
    <location>
        <position position="372"/>
    </location>
    <ligand>
        <name>Zn(2+)</name>
        <dbReference type="ChEBI" id="CHEBI:29105"/>
        <label>2</label>
        <note>catalytic</note>
    </ligand>
</feature>
<keyword evidence="9 13" id="KW-0862">Zinc</keyword>
<dbReference type="Pfam" id="PF01401">
    <property type="entry name" value="Peptidase_M2"/>
    <property type="match status" value="1"/>
</dbReference>
<dbReference type="GO" id="GO:0004180">
    <property type="term" value="F:carboxypeptidase activity"/>
    <property type="evidence" value="ECO:0007669"/>
    <property type="project" value="UniProtKB-KW"/>
</dbReference>
<feature type="binding site" evidence="9">
    <location>
        <position position="372"/>
    </location>
    <ligand>
        <name>Zn(2+)</name>
        <dbReference type="ChEBI" id="CHEBI:29105"/>
        <label>1</label>
        <note>catalytic</note>
    </ligand>
</feature>
<dbReference type="OrthoDB" id="10029630at2759"/>
<comment type="cofactor">
    <cofactor evidence="13">
        <name>Zn(2+)</name>
        <dbReference type="ChEBI" id="CHEBI:29105"/>
    </cofactor>
    <text evidence="13">Binds 1 zinc ion per subunit.</text>
</comment>
<feature type="disulfide bond" evidence="10 12">
    <location>
        <begin position="340"/>
        <end position="358"/>
    </location>
</feature>
<accession>A0A553P439</accession>
<feature type="signal peptide" evidence="14">
    <location>
        <begin position="1"/>
        <end position="20"/>
    </location>
</feature>
<evidence type="ECO:0000256" key="14">
    <source>
        <dbReference type="SAM" id="SignalP"/>
    </source>
</evidence>
<feature type="active site" description="Proton acceptor 1" evidence="5">
    <location>
        <position position="373"/>
    </location>
</feature>
<keyword evidence="13" id="KW-0121">Carboxypeptidase</keyword>
<dbReference type="GO" id="GO:0006508">
    <property type="term" value="P:proteolysis"/>
    <property type="evidence" value="ECO:0007669"/>
    <property type="project" value="UniProtKB-KW"/>
</dbReference>
<feature type="active site" description="Proton donor 1" evidence="5">
    <location>
        <position position="502"/>
    </location>
</feature>
<evidence type="ECO:0000256" key="11">
    <source>
        <dbReference type="PIRSR" id="PIRSR601548-8"/>
    </source>
</evidence>
<comment type="similarity">
    <text evidence="1 12 13">Belongs to the peptidase M2 family.</text>
</comment>
<feature type="binding site" evidence="9">
    <location>
        <position position="376"/>
    </location>
    <ligand>
        <name>Zn(2+)</name>
        <dbReference type="ChEBI" id="CHEBI:29105"/>
        <label>1</label>
        <note>catalytic</note>
    </ligand>
</feature>
<dbReference type="EC" id="3.4.-.-" evidence="13"/>
<dbReference type="STRING" id="6832.A0A553P439"/>
<protein>
    <recommendedName>
        <fullName evidence="13">Angiotensin-converting enzyme</fullName>
        <ecNumber evidence="13">3.4.-.-</ecNumber>
    </recommendedName>
</protein>